<keyword evidence="2" id="KW-0472">Membrane</keyword>
<accession>A0ABT2S5B6</accession>
<dbReference type="InterPro" id="IPR026870">
    <property type="entry name" value="Zinc_ribbon_dom"/>
</dbReference>
<evidence type="ECO:0000256" key="2">
    <source>
        <dbReference type="SAM" id="Phobius"/>
    </source>
</evidence>
<dbReference type="SUPFAM" id="SSF48452">
    <property type="entry name" value="TPR-like"/>
    <property type="match status" value="1"/>
</dbReference>
<comment type="caution">
    <text evidence="4">The sequence shown here is derived from an EMBL/GenBank/DDBJ whole genome shotgun (WGS) entry which is preliminary data.</text>
</comment>
<dbReference type="InterPro" id="IPR011990">
    <property type="entry name" value="TPR-like_helical_dom_sf"/>
</dbReference>
<evidence type="ECO:0000256" key="1">
    <source>
        <dbReference type="SAM" id="MobiDB-lite"/>
    </source>
</evidence>
<keyword evidence="2" id="KW-0812">Transmembrane</keyword>
<sequence length="584" mass="65721">MFCTKCGEQIPDDGKFCPKCGTSVVEDEIPVTPPSGKEKKPSDVNHPPKKKKKKWPWIVLVILILFIIAVVAIVVVKKQSDKKEYEGKLVKAEKSMKDLDYSKAKKEYLDAIKLKPEKSKPYLGLADLYIIQDKPEEAQKVLEKAVKYVDKSEIKAVETRYQIYTYPEKTLKKEEGSCDASDDLTCEYKKNAAGVIWVESLHDLKGVLNWYIADYDNDGEEELLVLTLDNAKEFSQDYDDSIVRNEVDLQMYEMEDGELKLQATYEGLIPVLGYGDKEDDGIFLKKSDDTIYICGSCVNDVYMYANGTLIKSFVLTYTDGTFQVQAGQENPIAGSEWSGEADVANQMADLLEQIGLPKDADWIRSDNMPVFRFMDQADHTLLRIHGENEGGDPYAYFDTGDVSALGKVKLEIKYGDMQPQYISDDTLEDDSSTAQTPSQNSAPDYYTLYGGLLDEVNAAYGEYNYYYIYDIDNDGVKELLLQEGTCEADYQYYIYTIENGAAVYLDTIPGGHTMFYEDAKGGSGNSILQLQGHMGYEMISRITLNNGKVSTELLSERELGENDEYFDNGFPLPGSSVTDKSYLN</sequence>
<proteinExistence type="predicted"/>
<reference evidence="4 5" key="1">
    <citation type="journal article" date="2021" name="ISME Commun">
        <title>Automated analysis of genomic sequences facilitates high-throughput and comprehensive description of bacteria.</title>
        <authorList>
            <person name="Hitch T.C.A."/>
        </authorList>
    </citation>
    <scope>NUCLEOTIDE SEQUENCE [LARGE SCALE GENOMIC DNA]</scope>
    <source>
        <strain evidence="4 5">Sanger_02</strain>
    </source>
</reference>
<evidence type="ECO:0000313" key="5">
    <source>
        <dbReference type="Proteomes" id="UP001207605"/>
    </source>
</evidence>
<dbReference type="Gene3D" id="1.25.40.10">
    <property type="entry name" value="Tetratricopeptide repeat domain"/>
    <property type="match status" value="1"/>
</dbReference>
<feature type="region of interest" description="Disordered" evidence="1">
    <location>
        <begin position="28"/>
        <end position="50"/>
    </location>
</feature>
<protein>
    <submittedName>
        <fullName evidence="4">Zinc-ribbon domain-containing protein</fullName>
    </submittedName>
</protein>
<gene>
    <name evidence="4" type="ORF">OCV65_06005</name>
</gene>
<keyword evidence="5" id="KW-1185">Reference proteome</keyword>
<feature type="domain" description="Zinc-ribbon" evidence="3">
    <location>
        <begin position="2"/>
        <end position="24"/>
    </location>
</feature>
<organism evidence="4 5">
    <name type="scientific">Dorea ammoniilytica</name>
    <dbReference type="NCBI Taxonomy" id="2981788"/>
    <lineage>
        <taxon>Bacteria</taxon>
        <taxon>Bacillati</taxon>
        <taxon>Bacillota</taxon>
        <taxon>Clostridia</taxon>
        <taxon>Lachnospirales</taxon>
        <taxon>Lachnospiraceae</taxon>
        <taxon>Dorea</taxon>
    </lineage>
</organism>
<evidence type="ECO:0000259" key="3">
    <source>
        <dbReference type="Pfam" id="PF13240"/>
    </source>
</evidence>
<dbReference type="EMBL" id="JAOQJV010000005">
    <property type="protein sequence ID" value="MCU6699784.1"/>
    <property type="molecule type" value="Genomic_DNA"/>
</dbReference>
<feature type="transmembrane region" description="Helical" evidence="2">
    <location>
        <begin position="55"/>
        <end position="76"/>
    </location>
</feature>
<dbReference type="RefSeq" id="WP_262581312.1">
    <property type="nucleotide sequence ID" value="NZ_JAOQJV010000005.1"/>
</dbReference>
<dbReference type="Pfam" id="PF13240">
    <property type="entry name" value="Zn_Ribbon_1"/>
    <property type="match status" value="1"/>
</dbReference>
<dbReference type="Proteomes" id="UP001207605">
    <property type="component" value="Unassembled WGS sequence"/>
</dbReference>
<keyword evidence="2" id="KW-1133">Transmembrane helix</keyword>
<evidence type="ECO:0000313" key="4">
    <source>
        <dbReference type="EMBL" id="MCU6699784.1"/>
    </source>
</evidence>
<name>A0ABT2S5B6_9FIRM</name>